<proteinExistence type="predicted"/>
<protein>
    <submittedName>
        <fullName evidence="2">PorT family protein</fullName>
    </submittedName>
</protein>
<feature type="domain" description="Outer membrane protein beta-barrel" evidence="1">
    <location>
        <begin position="24"/>
        <end position="220"/>
    </location>
</feature>
<dbReference type="AlphaFoldDB" id="A0A7K3WSM2"/>
<dbReference type="InterPro" id="IPR025665">
    <property type="entry name" value="Beta-barrel_OMP_2"/>
</dbReference>
<keyword evidence="3" id="KW-1185">Reference proteome</keyword>
<evidence type="ECO:0000259" key="1">
    <source>
        <dbReference type="Pfam" id="PF13568"/>
    </source>
</evidence>
<comment type="caution">
    <text evidence="2">The sequence shown here is derived from an EMBL/GenBank/DDBJ whole genome shotgun (WGS) entry which is preliminary data.</text>
</comment>
<accession>A0A7K3WSM2</accession>
<evidence type="ECO:0000313" key="2">
    <source>
        <dbReference type="EMBL" id="NEN24456.1"/>
    </source>
</evidence>
<organism evidence="2 3">
    <name type="scientific">Cryomorpha ignava</name>
    <dbReference type="NCBI Taxonomy" id="101383"/>
    <lineage>
        <taxon>Bacteria</taxon>
        <taxon>Pseudomonadati</taxon>
        <taxon>Bacteroidota</taxon>
        <taxon>Flavobacteriia</taxon>
        <taxon>Flavobacteriales</taxon>
        <taxon>Cryomorphaceae</taxon>
        <taxon>Cryomorpha</taxon>
    </lineage>
</organism>
<reference evidence="2 3" key="1">
    <citation type="submission" date="2020-02" db="EMBL/GenBank/DDBJ databases">
        <title>Out from the shadows clarifying the taxonomy of the family Cryomorphaceae and related taxa by utilizing the GTDB taxonomic framework.</title>
        <authorList>
            <person name="Bowman J.P."/>
        </authorList>
    </citation>
    <scope>NUCLEOTIDE SEQUENCE [LARGE SCALE GENOMIC DNA]</scope>
    <source>
        <strain evidence="2 3">QSSC 1-22</strain>
    </source>
</reference>
<name>A0A7K3WSM2_9FLAO</name>
<dbReference type="Pfam" id="PF13568">
    <property type="entry name" value="OMP_b-brl_2"/>
    <property type="match status" value="1"/>
</dbReference>
<dbReference type="RefSeq" id="WP_163285850.1">
    <property type="nucleotide sequence ID" value="NZ_JAAGVY010000026.1"/>
</dbReference>
<sequence>MKTLSYLKVLWITLILSTIASTAFSQVEVMLGGRAGMNVASYRWGNTVRNNKDIDSKSVIGAHVSFVTVLELAPWFGIQAEAQFIQKGGKLLYSCENCAINNDQGQAVQFKSFSQELKVKTNYMEVPILARFRLGGDNVAFNGFLGPAFSIALNGTEQFTQDQTDAQDKEAISTKTTKINFDKEYNRFDIGGVVGAGMEFGAGPGAIIFDLRFELGISDATKQKSLDERIKNRGFQIGLGYLVRL</sequence>
<gene>
    <name evidence="2" type="ORF">G3O08_13170</name>
</gene>
<evidence type="ECO:0000313" key="3">
    <source>
        <dbReference type="Proteomes" id="UP000486602"/>
    </source>
</evidence>
<dbReference type="Proteomes" id="UP000486602">
    <property type="component" value="Unassembled WGS sequence"/>
</dbReference>
<dbReference type="EMBL" id="JAAGVY010000026">
    <property type="protein sequence ID" value="NEN24456.1"/>
    <property type="molecule type" value="Genomic_DNA"/>
</dbReference>